<evidence type="ECO:0000313" key="2">
    <source>
        <dbReference type="EMBL" id="KNC66400.1"/>
    </source>
</evidence>
<sequence>MGDLYTHILLYTLLSPLGLVVSSSVWFGLRVILSITRFSLSRVNQWVRKVWKEYKYLSLYVFSMIMIFGIFAGFYFNR</sequence>
<organism evidence="2 3">
    <name type="scientific">Pseudoalteromonas rubra</name>
    <dbReference type="NCBI Taxonomy" id="43658"/>
    <lineage>
        <taxon>Bacteria</taxon>
        <taxon>Pseudomonadati</taxon>
        <taxon>Pseudomonadota</taxon>
        <taxon>Gammaproteobacteria</taxon>
        <taxon>Alteromonadales</taxon>
        <taxon>Pseudoalteromonadaceae</taxon>
        <taxon>Pseudoalteromonas</taxon>
    </lineage>
</organism>
<protein>
    <submittedName>
        <fullName evidence="2">Uncharacterized protein</fullName>
    </submittedName>
</protein>
<accession>A0A0L0EPU6</accession>
<evidence type="ECO:0000313" key="3">
    <source>
        <dbReference type="Proteomes" id="UP000036850"/>
    </source>
</evidence>
<name>A0A0L0EPU6_9GAMM</name>
<comment type="caution">
    <text evidence="2">The sequence shown here is derived from an EMBL/GenBank/DDBJ whole genome shotgun (WGS) entry which is preliminary data.</text>
</comment>
<keyword evidence="1" id="KW-0812">Transmembrane</keyword>
<keyword evidence="1" id="KW-1133">Transmembrane helix</keyword>
<dbReference type="AlphaFoldDB" id="A0A0L0EPU6"/>
<dbReference type="PATRIC" id="fig|43658.6.peg.2170"/>
<evidence type="ECO:0000256" key="1">
    <source>
        <dbReference type="SAM" id="Phobius"/>
    </source>
</evidence>
<feature type="transmembrane region" description="Helical" evidence="1">
    <location>
        <begin position="54"/>
        <end position="76"/>
    </location>
</feature>
<keyword evidence="1" id="KW-0472">Membrane</keyword>
<feature type="transmembrane region" description="Helical" evidence="1">
    <location>
        <begin position="6"/>
        <end position="33"/>
    </location>
</feature>
<proteinExistence type="predicted"/>
<reference evidence="3" key="1">
    <citation type="submission" date="2015-07" db="EMBL/GenBank/DDBJ databases">
        <title>Draft genome sequence of a Pseudoalteromonas rubra strain, OCN096, isolated from Kaneohe Bay, Oahu, Hawaii.</title>
        <authorList>
            <person name="Beurmann S."/>
            <person name="Ushijima B."/>
            <person name="Belcaid M."/>
            <person name="Callahan S.M."/>
            <person name="Aeby G.S."/>
        </authorList>
    </citation>
    <scope>NUCLEOTIDE SEQUENCE [LARGE SCALE GENOMIC DNA]</scope>
    <source>
        <strain evidence="3">OCN096</strain>
    </source>
</reference>
<dbReference type="Proteomes" id="UP000036850">
    <property type="component" value="Unassembled WGS sequence"/>
</dbReference>
<feature type="non-terminal residue" evidence="2">
    <location>
        <position position="78"/>
    </location>
</feature>
<dbReference type="EMBL" id="LFZX01000153">
    <property type="protein sequence ID" value="KNC66400.1"/>
    <property type="molecule type" value="Genomic_DNA"/>
</dbReference>
<gene>
    <name evidence="2" type="ORF">AC626_17160</name>
</gene>